<evidence type="ECO:0000313" key="7">
    <source>
        <dbReference type="Proteomes" id="UP000583800"/>
    </source>
</evidence>
<dbReference type="InterPro" id="IPR002884">
    <property type="entry name" value="P_dom"/>
</dbReference>
<keyword evidence="4" id="KW-0732">Signal</keyword>
<dbReference type="PROSITE" id="PS51829">
    <property type="entry name" value="P_HOMO_B"/>
    <property type="match status" value="1"/>
</dbReference>
<dbReference type="InterPro" id="IPR004843">
    <property type="entry name" value="Calcineurin-like_PHP"/>
</dbReference>
<dbReference type="GO" id="GO:0006508">
    <property type="term" value="P:proteolysis"/>
    <property type="evidence" value="ECO:0007669"/>
    <property type="project" value="UniProtKB-KW"/>
</dbReference>
<evidence type="ECO:0000256" key="3">
    <source>
        <dbReference type="SAM" id="MobiDB-lite"/>
    </source>
</evidence>
<sequence length="842" mass="86690">MIPPQRRFRLLSGTACLAMLAALGPGPAQAQAAPTQVEGRPAPTTNLRTVQATTAQAAPAEDTVPQLAETGATTGSADVSGSAAKAAARQVCSSGAKWLRLRFTKLDLRGKDSLTVTGSAGGGFRFTGDAWRDRVFTTRALQGDCVTVQPSFGDPASAYTVDGYQAGAQPLAAAEVVVAGAGDICGSACASTAKLVTAINPAAVFTTGDNAYESGTLSEYNGAYKQTWGPFFDKTYPIPGNHEYKTSGASGYFDYFGARAGARGKGYYSWDIGDWHFIALNSNISMSAGSAQEQWLRQDLAANAKPCTAAYLHHPLYNVGNHSPSTGTRPLWKALYDHKADLMLAGHDHNYQRWALQDHLGNATPNGIREILVGTGGRSFYSLSTSNPANLQAKNANTHGVLKLTLSSTGYRFDFVSIAGRTFTDSGTATCHKAGPTTPDISLSAQPSSLNVAPGASGTSTVQVAGQNGFAGTVQLAVSGQPSGVTATVTPSSVTVADGATANATLNVSVAAGTPAGSHTLTVTGTSGSLSKTTTVRLTIGSDGGGTTVFADDFEAERGWTVNPASSDTATSGRWERGDPEETAESGVKQLGTTVSGVNALVTGRLAGSGPGADDVDGGVTTVRSPAITLPAGASTLTLSHTFAHRDNSGPDDYLRVKVVGANSTATVLSRTGTAATDLDGQWRTLTADLSAFAGQSVRILAEAADVGTASLIEAAIDDVQITSSGGGDTTFSNDTEFPVPDRSSVESPIEVTGQSGNAPAGLRVNARISHPYRGDLVVELVAPGGHIFPIKAAHSKEDGTDLTVSTAVDGSGTAANGQWRLRVKDTLDQDNGVLNRWSLTF</sequence>
<feature type="chain" id="PRO_5030752831" description="P/Homo B domain-containing protein" evidence="4">
    <location>
        <begin position="31"/>
        <end position="842"/>
    </location>
</feature>
<keyword evidence="7" id="KW-1185">Reference proteome</keyword>
<dbReference type="PANTHER" id="PTHR45867">
    <property type="entry name" value="PURPLE ACID PHOSPHATASE"/>
    <property type="match status" value="1"/>
</dbReference>
<dbReference type="PANTHER" id="PTHR45867:SF3">
    <property type="entry name" value="ACID PHOSPHATASE TYPE 7"/>
    <property type="match status" value="1"/>
</dbReference>
<dbReference type="Gene3D" id="2.60.120.200">
    <property type="match status" value="1"/>
</dbReference>
<evidence type="ECO:0000256" key="2">
    <source>
        <dbReference type="ARBA" id="ARBA00022801"/>
    </source>
</evidence>
<dbReference type="Gene3D" id="2.60.120.260">
    <property type="entry name" value="Galactose-binding domain-like"/>
    <property type="match status" value="1"/>
</dbReference>
<reference evidence="6 7" key="1">
    <citation type="submission" date="2020-08" db="EMBL/GenBank/DDBJ databases">
        <title>Sequencing the genomes of 1000 actinobacteria strains.</title>
        <authorList>
            <person name="Klenk H.-P."/>
        </authorList>
    </citation>
    <scope>NUCLEOTIDE SEQUENCE [LARGE SCALE GENOMIC DNA]</scope>
    <source>
        <strain evidence="6 7">DSM 45913</strain>
    </source>
</reference>
<name>A0A7X0F296_9ACTN</name>
<feature type="region of interest" description="Disordered" evidence="3">
    <location>
        <begin position="725"/>
        <end position="759"/>
    </location>
</feature>
<dbReference type="Gene3D" id="3.60.21.10">
    <property type="match status" value="1"/>
</dbReference>
<dbReference type="Pfam" id="PF01483">
    <property type="entry name" value="P_proprotein"/>
    <property type="match status" value="1"/>
</dbReference>
<feature type="signal peptide" evidence="4">
    <location>
        <begin position="1"/>
        <end position="30"/>
    </location>
</feature>
<feature type="compositionally biased region" description="Polar residues" evidence="3">
    <location>
        <begin position="563"/>
        <end position="572"/>
    </location>
</feature>
<feature type="domain" description="P/Homo B" evidence="5">
    <location>
        <begin position="723"/>
        <end position="842"/>
    </location>
</feature>
<dbReference type="Proteomes" id="UP000583800">
    <property type="component" value="Unassembled WGS sequence"/>
</dbReference>
<dbReference type="Pfam" id="PF00149">
    <property type="entry name" value="Metallophos"/>
    <property type="match status" value="1"/>
</dbReference>
<accession>A0A7X0F296</accession>
<dbReference type="RefSeq" id="WP_185087994.1">
    <property type="nucleotide sequence ID" value="NZ_JACHJB010000003.1"/>
</dbReference>
<feature type="region of interest" description="Disordered" evidence="3">
    <location>
        <begin position="562"/>
        <end position="586"/>
    </location>
</feature>
<dbReference type="SUPFAM" id="SSF56300">
    <property type="entry name" value="Metallo-dependent phosphatases"/>
    <property type="match status" value="1"/>
</dbReference>
<evidence type="ECO:0000313" key="6">
    <source>
        <dbReference type="EMBL" id="MBB6350150.1"/>
    </source>
</evidence>
<organism evidence="6 7">
    <name type="scientific">Nonomuraea muscovyensis</name>
    <dbReference type="NCBI Taxonomy" id="1124761"/>
    <lineage>
        <taxon>Bacteria</taxon>
        <taxon>Bacillati</taxon>
        <taxon>Actinomycetota</taxon>
        <taxon>Actinomycetes</taxon>
        <taxon>Streptosporangiales</taxon>
        <taxon>Streptosporangiaceae</taxon>
        <taxon>Nonomuraea</taxon>
    </lineage>
</organism>
<evidence type="ECO:0000256" key="4">
    <source>
        <dbReference type="SAM" id="SignalP"/>
    </source>
</evidence>
<protein>
    <recommendedName>
        <fullName evidence="5">P/Homo B domain-containing protein</fullName>
    </recommendedName>
</protein>
<keyword evidence="1" id="KW-0645">Protease</keyword>
<dbReference type="EMBL" id="JACHJB010000003">
    <property type="protein sequence ID" value="MBB6350150.1"/>
    <property type="molecule type" value="Genomic_DNA"/>
</dbReference>
<dbReference type="InterPro" id="IPR008979">
    <property type="entry name" value="Galactose-bd-like_sf"/>
</dbReference>
<dbReference type="SUPFAM" id="SSF49785">
    <property type="entry name" value="Galactose-binding domain-like"/>
    <property type="match status" value="1"/>
</dbReference>
<evidence type="ECO:0000256" key="1">
    <source>
        <dbReference type="ARBA" id="ARBA00022670"/>
    </source>
</evidence>
<gene>
    <name evidence="6" type="ORF">FHU36_006722</name>
</gene>
<evidence type="ECO:0000259" key="5">
    <source>
        <dbReference type="PROSITE" id="PS51829"/>
    </source>
</evidence>
<dbReference type="AlphaFoldDB" id="A0A7X0F296"/>
<proteinExistence type="predicted"/>
<keyword evidence="2" id="KW-0378">Hydrolase</keyword>
<comment type="caution">
    <text evidence="6">The sequence shown here is derived from an EMBL/GenBank/DDBJ whole genome shotgun (WGS) entry which is preliminary data.</text>
</comment>
<dbReference type="InterPro" id="IPR029052">
    <property type="entry name" value="Metallo-depent_PP-like"/>
</dbReference>
<dbReference type="GO" id="GO:0004252">
    <property type="term" value="F:serine-type endopeptidase activity"/>
    <property type="evidence" value="ECO:0007669"/>
    <property type="project" value="InterPro"/>
</dbReference>